<name>A0A6A4X651_AMPAM</name>
<organism evidence="1 2">
    <name type="scientific">Amphibalanus amphitrite</name>
    <name type="common">Striped barnacle</name>
    <name type="synonym">Balanus amphitrite</name>
    <dbReference type="NCBI Taxonomy" id="1232801"/>
    <lineage>
        <taxon>Eukaryota</taxon>
        <taxon>Metazoa</taxon>
        <taxon>Ecdysozoa</taxon>
        <taxon>Arthropoda</taxon>
        <taxon>Crustacea</taxon>
        <taxon>Multicrustacea</taxon>
        <taxon>Cirripedia</taxon>
        <taxon>Thoracica</taxon>
        <taxon>Thoracicalcarea</taxon>
        <taxon>Balanomorpha</taxon>
        <taxon>Balanoidea</taxon>
        <taxon>Balanidae</taxon>
        <taxon>Amphibalaninae</taxon>
        <taxon>Amphibalanus</taxon>
    </lineage>
</organism>
<proteinExistence type="predicted"/>
<dbReference type="EMBL" id="VIIS01000007">
    <property type="protein sequence ID" value="KAF0314675.1"/>
    <property type="molecule type" value="Genomic_DNA"/>
</dbReference>
<reference evidence="1 2" key="1">
    <citation type="submission" date="2019-07" db="EMBL/GenBank/DDBJ databases">
        <title>Draft genome assembly of a fouling barnacle, Amphibalanus amphitrite (Darwin, 1854): The first reference genome for Thecostraca.</title>
        <authorList>
            <person name="Kim W."/>
        </authorList>
    </citation>
    <scope>NUCLEOTIDE SEQUENCE [LARGE SCALE GENOMIC DNA]</scope>
    <source>
        <strain evidence="1">SNU_AA5</strain>
        <tissue evidence="1">Soma without cirri and trophi</tissue>
    </source>
</reference>
<protein>
    <submittedName>
        <fullName evidence="1">Uncharacterized protein</fullName>
    </submittedName>
</protein>
<comment type="caution">
    <text evidence="1">The sequence shown here is derived from an EMBL/GenBank/DDBJ whole genome shotgun (WGS) entry which is preliminary data.</text>
</comment>
<dbReference type="AlphaFoldDB" id="A0A6A4X651"/>
<gene>
    <name evidence="1" type="ORF">FJT64_014916</name>
</gene>
<evidence type="ECO:0000313" key="2">
    <source>
        <dbReference type="Proteomes" id="UP000440578"/>
    </source>
</evidence>
<keyword evidence="2" id="KW-1185">Reference proteome</keyword>
<dbReference type="Proteomes" id="UP000440578">
    <property type="component" value="Unassembled WGS sequence"/>
</dbReference>
<accession>A0A6A4X651</accession>
<sequence>MCRYRLYPSSKRTTSTTIDTRFLTVVRRPVLLAVLLTVLQLPEVSAQQVVARGFHPDSPPDMVASGYPAEVSADPDYRWGLDCNGPTTVAERQCSRYILTGIQNAEKTVNDLDYVRCYMYGTEFRVSQEVATVVPVELDADTTQRLCPPNHVVTALADPDSAWFTTTDFMNSGAGRTGWSDNWNIDTPYNLVYGVVGIWRSGLLFTGFKACRMYRVA</sequence>
<evidence type="ECO:0000313" key="1">
    <source>
        <dbReference type="EMBL" id="KAF0314675.1"/>
    </source>
</evidence>
<dbReference type="OrthoDB" id="6392619at2759"/>